<dbReference type="InterPro" id="IPR049326">
    <property type="entry name" value="Rhodopsin_dom_fungi"/>
</dbReference>
<name>A0AAN6V0L0_9PEZI</name>
<keyword evidence="10" id="KW-1185">Reference proteome</keyword>
<reference evidence="9" key="2">
    <citation type="submission" date="2023-05" db="EMBL/GenBank/DDBJ databases">
        <authorList>
            <consortium name="Lawrence Berkeley National Laboratory"/>
            <person name="Steindorff A."/>
            <person name="Hensen N."/>
            <person name="Bonometti L."/>
            <person name="Westerberg I."/>
            <person name="Brannstrom I.O."/>
            <person name="Guillou S."/>
            <person name="Cros-Aarteil S."/>
            <person name="Calhoun S."/>
            <person name="Haridas S."/>
            <person name="Kuo A."/>
            <person name="Mondo S."/>
            <person name="Pangilinan J."/>
            <person name="Riley R."/>
            <person name="Labutti K."/>
            <person name="Andreopoulos B."/>
            <person name="Lipzen A."/>
            <person name="Chen C."/>
            <person name="Yanf M."/>
            <person name="Daum C."/>
            <person name="Ng V."/>
            <person name="Clum A."/>
            <person name="Ohm R."/>
            <person name="Martin F."/>
            <person name="Silar P."/>
            <person name="Natvig D."/>
            <person name="Lalanne C."/>
            <person name="Gautier V."/>
            <person name="Ament-Velasquez S.L."/>
            <person name="Kruys A."/>
            <person name="Hutchinson M.I."/>
            <person name="Powell A.J."/>
            <person name="Barry K."/>
            <person name="Miller A.N."/>
            <person name="Grigoriev I.V."/>
            <person name="Debuchy R."/>
            <person name="Gladieux P."/>
            <person name="Thoren M.H."/>
            <person name="Johannesson H."/>
        </authorList>
    </citation>
    <scope>NUCLEOTIDE SEQUENCE</scope>
    <source>
        <strain evidence="9">CBS 141.50</strain>
    </source>
</reference>
<keyword evidence="3 7" id="KW-1133">Transmembrane helix</keyword>
<evidence type="ECO:0000256" key="5">
    <source>
        <dbReference type="ARBA" id="ARBA00038359"/>
    </source>
</evidence>
<dbReference type="Pfam" id="PF20684">
    <property type="entry name" value="Fung_rhodopsin"/>
    <property type="match status" value="1"/>
</dbReference>
<feature type="transmembrane region" description="Helical" evidence="7">
    <location>
        <begin position="261"/>
        <end position="283"/>
    </location>
</feature>
<dbReference type="Proteomes" id="UP001302676">
    <property type="component" value="Unassembled WGS sequence"/>
</dbReference>
<feature type="transmembrane region" description="Helical" evidence="7">
    <location>
        <begin position="221"/>
        <end position="241"/>
    </location>
</feature>
<dbReference type="GO" id="GO:0016020">
    <property type="term" value="C:membrane"/>
    <property type="evidence" value="ECO:0007669"/>
    <property type="project" value="UniProtKB-SubCell"/>
</dbReference>
<organism evidence="9 10">
    <name type="scientific">Dichotomopilus funicola</name>
    <dbReference type="NCBI Taxonomy" id="1934379"/>
    <lineage>
        <taxon>Eukaryota</taxon>
        <taxon>Fungi</taxon>
        <taxon>Dikarya</taxon>
        <taxon>Ascomycota</taxon>
        <taxon>Pezizomycotina</taxon>
        <taxon>Sordariomycetes</taxon>
        <taxon>Sordariomycetidae</taxon>
        <taxon>Sordariales</taxon>
        <taxon>Chaetomiaceae</taxon>
        <taxon>Dichotomopilus</taxon>
    </lineage>
</organism>
<sequence>MRLPPPEVLASWPHPNLIDPETRGKVLPIVELTMLSIALICLILRIYGRIRYTGRTGLDDWLMVGGALCDTALTVTVVIAFQRFGWDMHVWDLTPYNIIAGRKISFATQAAFVPSSCLTRLSILVGFLRIAPKNSTFRKCTYGMIVFVIVFTISFFIILFTQCIPTSSYWNLMYYERDCLDEGQTLMAQGVLAAVTDFGIWMLPLPSLFHTKLPWKKKTGLITLFGFGFVAVAAACLRTYWIHYVVEETYDVTWYGFHLWMWTAVEIHLGIICGCAPWLKSFFNFWRRGKMKPVTDFTGPGTHNTYRTTPTARMSGGSSLMESTLVKADEVERIPNEGAKVKEMEWVRDRYHYPPEYVDIENGSNGSSDISAFELTPQSLPPDTPGLAM</sequence>
<evidence type="ECO:0000256" key="1">
    <source>
        <dbReference type="ARBA" id="ARBA00004141"/>
    </source>
</evidence>
<evidence type="ECO:0000259" key="8">
    <source>
        <dbReference type="Pfam" id="PF20684"/>
    </source>
</evidence>
<keyword evidence="4 7" id="KW-0472">Membrane</keyword>
<feature type="transmembrane region" description="Helical" evidence="7">
    <location>
        <begin position="140"/>
        <end position="167"/>
    </location>
</feature>
<evidence type="ECO:0000313" key="9">
    <source>
        <dbReference type="EMBL" id="KAK4142211.1"/>
    </source>
</evidence>
<dbReference type="EMBL" id="MU853600">
    <property type="protein sequence ID" value="KAK4142211.1"/>
    <property type="molecule type" value="Genomic_DNA"/>
</dbReference>
<keyword evidence="2 7" id="KW-0812">Transmembrane</keyword>
<feature type="transmembrane region" description="Helical" evidence="7">
    <location>
        <begin position="60"/>
        <end position="84"/>
    </location>
</feature>
<evidence type="ECO:0000313" key="10">
    <source>
        <dbReference type="Proteomes" id="UP001302676"/>
    </source>
</evidence>
<comment type="subcellular location">
    <subcellularLocation>
        <location evidence="1">Membrane</location>
        <topology evidence="1">Multi-pass membrane protein</topology>
    </subcellularLocation>
</comment>
<proteinExistence type="inferred from homology"/>
<dbReference type="PANTHER" id="PTHR33048:SF129">
    <property type="entry name" value="INTEGRAL MEMBRANE PROTEIN-RELATED"/>
    <property type="match status" value="1"/>
</dbReference>
<feature type="region of interest" description="Disordered" evidence="6">
    <location>
        <begin position="368"/>
        <end position="389"/>
    </location>
</feature>
<dbReference type="RefSeq" id="XP_062635582.1">
    <property type="nucleotide sequence ID" value="XM_062777702.1"/>
</dbReference>
<comment type="caution">
    <text evidence="9">The sequence shown here is derived from an EMBL/GenBank/DDBJ whole genome shotgun (WGS) entry which is preliminary data.</text>
</comment>
<gene>
    <name evidence="9" type="ORF">C8A04DRAFT_13415</name>
</gene>
<dbReference type="InterPro" id="IPR052337">
    <property type="entry name" value="SAT4-like"/>
</dbReference>
<feature type="compositionally biased region" description="Pro residues" evidence="6">
    <location>
        <begin position="379"/>
        <end position="389"/>
    </location>
</feature>
<feature type="transmembrane region" description="Helical" evidence="7">
    <location>
        <begin position="187"/>
        <end position="209"/>
    </location>
</feature>
<feature type="transmembrane region" description="Helical" evidence="7">
    <location>
        <begin position="26"/>
        <end position="48"/>
    </location>
</feature>
<protein>
    <recommendedName>
        <fullName evidence="8">Rhodopsin domain-containing protein</fullName>
    </recommendedName>
</protein>
<reference evidence="9" key="1">
    <citation type="journal article" date="2023" name="Mol. Phylogenet. Evol.">
        <title>Genome-scale phylogeny and comparative genomics of the fungal order Sordariales.</title>
        <authorList>
            <person name="Hensen N."/>
            <person name="Bonometti L."/>
            <person name="Westerberg I."/>
            <person name="Brannstrom I.O."/>
            <person name="Guillou S."/>
            <person name="Cros-Aarteil S."/>
            <person name="Calhoun S."/>
            <person name="Haridas S."/>
            <person name="Kuo A."/>
            <person name="Mondo S."/>
            <person name="Pangilinan J."/>
            <person name="Riley R."/>
            <person name="LaButti K."/>
            <person name="Andreopoulos B."/>
            <person name="Lipzen A."/>
            <person name="Chen C."/>
            <person name="Yan M."/>
            <person name="Daum C."/>
            <person name="Ng V."/>
            <person name="Clum A."/>
            <person name="Steindorff A."/>
            <person name="Ohm R.A."/>
            <person name="Martin F."/>
            <person name="Silar P."/>
            <person name="Natvig D.O."/>
            <person name="Lalanne C."/>
            <person name="Gautier V."/>
            <person name="Ament-Velasquez S.L."/>
            <person name="Kruys A."/>
            <person name="Hutchinson M.I."/>
            <person name="Powell A.J."/>
            <person name="Barry K."/>
            <person name="Miller A.N."/>
            <person name="Grigoriev I.V."/>
            <person name="Debuchy R."/>
            <person name="Gladieux P."/>
            <person name="Hiltunen Thoren M."/>
            <person name="Johannesson H."/>
        </authorList>
    </citation>
    <scope>NUCLEOTIDE SEQUENCE</scope>
    <source>
        <strain evidence="9">CBS 141.50</strain>
    </source>
</reference>
<dbReference type="AlphaFoldDB" id="A0AAN6V0L0"/>
<dbReference type="GeneID" id="87814315"/>
<evidence type="ECO:0000256" key="3">
    <source>
        <dbReference type="ARBA" id="ARBA00022989"/>
    </source>
</evidence>
<accession>A0AAN6V0L0</accession>
<comment type="similarity">
    <text evidence="5">Belongs to the SAT4 family.</text>
</comment>
<feature type="domain" description="Rhodopsin" evidence="8">
    <location>
        <begin position="44"/>
        <end position="283"/>
    </location>
</feature>
<dbReference type="PANTHER" id="PTHR33048">
    <property type="entry name" value="PTH11-LIKE INTEGRAL MEMBRANE PROTEIN (AFU_ORTHOLOGUE AFUA_5G11245)"/>
    <property type="match status" value="1"/>
</dbReference>
<evidence type="ECO:0000256" key="4">
    <source>
        <dbReference type="ARBA" id="ARBA00023136"/>
    </source>
</evidence>
<evidence type="ECO:0000256" key="6">
    <source>
        <dbReference type="SAM" id="MobiDB-lite"/>
    </source>
</evidence>
<evidence type="ECO:0000256" key="2">
    <source>
        <dbReference type="ARBA" id="ARBA00022692"/>
    </source>
</evidence>
<evidence type="ECO:0000256" key="7">
    <source>
        <dbReference type="SAM" id="Phobius"/>
    </source>
</evidence>
<feature type="transmembrane region" description="Helical" evidence="7">
    <location>
        <begin position="104"/>
        <end position="128"/>
    </location>
</feature>